<feature type="compositionally biased region" description="Acidic residues" evidence="1">
    <location>
        <begin position="294"/>
        <end position="304"/>
    </location>
</feature>
<accession>A0A6A4M6T2</accession>
<dbReference type="PANTHER" id="PTHR10887">
    <property type="entry name" value="DNA2/NAM7 HELICASE FAMILY"/>
    <property type="match status" value="1"/>
</dbReference>
<feature type="non-terminal residue" evidence="3">
    <location>
        <position position="1"/>
    </location>
</feature>
<feature type="domain" description="DUF6469" evidence="2">
    <location>
        <begin position="26"/>
        <end position="122"/>
    </location>
</feature>
<feature type="region of interest" description="Disordered" evidence="1">
    <location>
        <begin position="288"/>
        <end position="325"/>
    </location>
</feature>
<comment type="caution">
    <text evidence="3">The sequence shown here is derived from an EMBL/GenBank/DDBJ whole genome shotgun (WGS) entry which is preliminary data.</text>
</comment>
<organism evidence="3 4">
    <name type="scientific">Rhododendron williamsianum</name>
    <dbReference type="NCBI Taxonomy" id="262921"/>
    <lineage>
        <taxon>Eukaryota</taxon>
        <taxon>Viridiplantae</taxon>
        <taxon>Streptophyta</taxon>
        <taxon>Embryophyta</taxon>
        <taxon>Tracheophyta</taxon>
        <taxon>Spermatophyta</taxon>
        <taxon>Magnoliopsida</taxon>
        <taxon>eudicotyledons</taxon>
        <taxon>Gunneridae</taxon>
        <taxon>Pentapetalae</taxon>
        <taxon>asterids</taxon>
        <taxon>Ericales</taxon>
        <taxon>Ericaceae</taxon>
        <taxon>Ericoideae</taxon>
        <taxon>Rhodoreae</taxon>
        <taxon>Rhododendron</taxon>
    </lineage>
</organism>
<protein>
    <recommendedName>
        <fullName evidence="2">DUF6469 domain-containing protein</fullName>
    </recommendedName>
</protein>
<dbReference type="PANTHER" id="PTHR10887:SF522">
    <property type="entry name" value="P-LOOP CONTAINING NUCLEOSIDE TRIPHOSPHATE HYDROLASES SUPERFAMILY PROTEIN"/>
    <property type="match status" value="1"/>
</dbReference>
<evidence type="ECO:0000259" key="2">
    <source>
        <dbReference type="Pfam" id="PF20073"/>
    </source>
</evidence>
<keyword evidence="4" id="KW-1185">Reference proteome</keyword>
<sequence length="325" mass="37641">MSRHDFKTPEDLYYHILLNENTDTANDEVYEPEYGDLMALTEVRPKCIDDLDRPKSPYLIALVKWVDEDNPDHIAIRASKPIVLGENEDGRGDKRKPSLFVVYLTNMVTNLRIWTALNSHLNMNIIKRVLQPDSTIEESCIKCLSEESNRAVVSIVKNDISSFKLDTSQLDAVLSCVATRQCRHQNTNIDMCPNQHCGVRSYFTAYEFGSRALEYDTYGLGDIVLFGNGKRMKIDDHEDLFDIFMDHRVKDLSRCLAPKSGWKHNVESMISLLEDPEEMYRLYLEEHEKKKNEDNEEEQEEEETSFGNEMALTTKTKRQIFTIKP</sequence>
<dbReference type="Proteomes" id="UP000428333">
    <property type="component" value="Linkage Group LG01"/>
</dbReference>
<proteinExistence type="predicted"/>
<evidence type="ECO:0000313" key="3">
    <source>
        <dbReference type="EMBL" id="KAE9466285.1"/>
    </source>
</evidence>
<reference evidence="3 4" key="1">
    <citation type="journal article" date="2019" name="Genome Biol. Evol.">
        <title>The Rhododendron genome and chromosomal organization provide insight into shared whole-genome duplications across the heath family (Ericaceae).</title>
        <authorList>
            <person name="Soza V.L."/>
            <person name="Lindsley D."/>
            <person name="Waalkes A."/>
            <person name="Ramage E."/>
            <person name="Patwardhan R.P."/>
            <person name="Burton J.N."/>
            <person name="Adey A."/>
            <person name="Kumar A."/>
            <person name="Qiu R."/>
            <person name="Shendure J."/>
            <person name="Hall B."/>
        </authorList>
    </citation>
    <scope>NUCLEOTIDE SEQUENCE [LARGE SCALE GENOMIC DNA]</scope>
    <source>
        <strain evidence="3">RSF 1966-606</strain>
    </source>
</reference>
<dbReference type="OrthoDB" id="3156807at2759"/>
<dbReference type="InterPro" id="IPR045055">
    <property type="entry name" value="DNA2/NAM7-like"/>
</dbReference>
<dbReference type="AlphaFoldDB" id="A0A6A4M6T2"/>
<evidence type="ECO:0000313" key="4">
    <source>
        <dbReference type="Proteomes" id="UP000428333"/>
    </source>
</evidence>
<gene>
    <name evidence="3" type="ORF">C3L33_01803</name>
</gene>
<name>A0A6A4M6T2_9ERIC</name>
<dbReference type="Pfam" id="PF20073">
    <property type="entry name" value="DUF6469"/>
    <property type="match status" value="1"/>
</dbReference>
<evidence type="ECO:0000256" key="1">
    <source>
        <dbReference type="SAM" id="MobiDB-lite"/>
    </source>
</evidence>
<dbReference type="EMBL" id="QEFC01000097">
    <property type="protein sequence ID" value="KAE9466285.1"/>
    <property type="molecule type" value="Genomic_DNA"/>
</dbReference>
<dbReference type="InterPro" id="IPR045529">
    <property type="entry name" value="DUF6469"/>
</dbReference>